<evidence type="ECO:0000256" key="8">
    <source>
        <dbReference type="ARBA" id="ARBA00023102"/>
    </source>
</evidence>
<dbReference type="PANTHER" id="PTHR42885:SF2">
    <property type="entry name" value="HISTIDINOL-PHOSPHATE AMINOTRANSFERASE"/>
    <property type="match status" value="1"/>
</dbReference>
<dbReference type="PANTHER" id="PTHR42885">
    <property type="entry name" value="HISTIDINOL-PHOSPHATE AMINOTRANSFERASE-RELATED"/>
    <property type="match status" value="1"/>
</dbReference>
<evidence type="ECO:0000256" key="6">
    <source>
        <dbReference type="ARBA" id="ARBA00022679"/>
    </source>
</evidence>
<dbReference type="InterPro" id="IPR005861">
    <property type="entry name" value="HisP_aminotrans"/>
</dbReference>
<dbReference type="NCBIfam" id="NF002877">
    <property type="entry name" value="PRK03317.1"/>
    <property type="match status" value="1"/>
</dbReference>
<feature type="domain" description="Aminotransferase class I/classII large" evidence="10">
    <location>
        <begin position="30"/>
        <end position="356"/>
    </location>
</feature>
<evidence type="ECO:0000256" key="3">
    <source>
        <dbReference type="ARBA" id="ARBA00011738"/>
    </source>
</evidence>
<sequence length="367" mass="38959">MTSLEELPLRPELRGRTPYGAPQLQVRYRLNTNENPHPLPDELLATLGEALGHAALELNRYPDRDAVALRADLAAYLGRGGERIEPAQVWAANGSNEVLQQLLQAFGGAGRTALGFTPSYSMHPIISAGTGTAWVDGHRREDFTIDAAQAAAQVREVRPDVVFVTSPNNPTGTAVALETIEEVYAATAGVVVVDEAYAEFARAGTPSALSLLPGRPRLVVSRTMSKAFGMAGLRLGYLAAAPAVVDAVQLVRLPYHLSSLTQAAARAALAHTDALLATVDAVKDQRDRIVAALPAMGLTSVPSDANFVLFGRFADAPAAWRALLERDVLVRDVGLPGWLRVTAGTPAETDAFLTALGEVAPDHRLGD</sequence>
<comment type="cofactor">
    <cofactor evidence="1 9">
        <name>pyridoxal 5'-phosphate</name>
        <dbReference type="ChEBI" id="CHEBI:597326"/>
    </cofactor>
</comment>
<evidence type="ECO:0000256" key="5">
    <source>
        <dbReference type="ARBA" id="ARBA00022605"/>
    </source>
</evidence>
<dbReference type="Gene3D" id="3.40.640.10">
    <property type="entry name" value="Type I PLP-dependent aspartate aminotransferase-like (Major domain)"/>
    <property type="match status" value="1"/>
</dbReference>
<proteinExistence type="inferred from homology"/>
<dbReference type="EC" id="2.6.1.9" evidence="9"/>
<evidence type="ECO:0000313" key="12">
    <source>
        <dbReference type="Proteomes" id="UP001560045"/>
    </source>
</evidence>
<comment type="subunit">
    <text evidence="3 9">Homodimer.</text>
</comment>
<evidence type="ECO:0000256" key="7">
    <source>
        <dbReference type="ARBA" id="ARBA00022898"/>
    </source>
</evidence>
<dbReference type="GO" id="GO:0004400">
    <property type="term" value="F:histidinol-phosphate transaminase activity"/>
    <property type="evidence" value="ECO:0007669"/>
    <property type="project" value="UniProtKB-EC"/>
</dbReference>
<evidence type="ECO:0000313" key="11">
    <source>
        <dbReference type="EMBL" id="MEX5719938.1"/>
    </source>
</evidence>
<dbReference type="Proteomes" id="UP001560045">
    <property type="component" value="Unassembled WGS sequence"/>
</dbReference>
<gene>
    <name evidence="9" type="primary">hisC</name>
    <name evidence="11" type="ORF">ABQ292_16360</name>
</gene>
<comment type="caution">
    <text evidence="11">The sequence shown here is derived from an EMBL/GenBank/DDBJ whole genome shotgun (WGS) entry which is preliminary data.</text>
</comment>
<evidence type="ECO:0000256" key="9">
    <source>
        <dbReference type="HAMAP-Rule" id="MF_01023"/>
    </source>
</evidence>
<dbReference type="InterPro" id="IPR015421">
    <property type="entry name" value="PyrdxlP-dep_Trfase_major"/>
</dbReference>
<accession>A0ABV3XH86</accession>
<protein>
    <recommendedName>
        <fullName evidence="9">Histidinol-phosphate aminotransferase</fullName>
        <ecNumber evidence="9">2.6.1.9</ecNumber>
    </recommendedName>
    <alternativeName>
        <fullName evidence="9">Imidazole acetol-phosphate transaminase</fullName>
    </alternativeName>
</protein>
<reference evidence="11 12" key="1">
    <citation type="submission" date="2024-06" db="EMBL/GenBank/DDBJ databases">
        <title>Draft genome sequence of Geodermatophilus badlandi, a novel member of the Geodermatophilaceae isolated from badland sedimentary rocks in the Red desert, Wyoming, USA.</title>
        <authorList>
            <person name="Ben Tekaya S."/>
            <person name="Nouioui I."/>
            <person name="Flores G.M."/>
            <person name="Shaal M.N."/>
            <person name="Bredoire F."/>
            <person name="Basile F."/>
            <person name="Van Diepen L."/>
            <person name="Ward N.L."/>
        </authorList>
    </citation>
    <scope>NUCLEOTIDE SEQUENCE [LARGE SCALE GENOMIC DNA]</scope>
    <source>
        <strain evidence="11 12">WL48A</strain>
    </source>
</reference>
<dbReference type="NCBIfam" id="TIGR01141">
    <property type="entry name" value="hisC"/>
    <property type="match status" value="1"/>
</dbReference>
<keyword evidence="7 9" id="KW-0663">Pyridoxal phosphate</keyword>
<comment type="catalytic activity">
    <reaction evidence="9">
        <text>L-histidinol phosphate + 2-oxoglutarate = 3-(imidazol-4-yl)-2-oxopropyl phosphate + L-glutamate</text>
        <dbReference type="Rhea" id="RHEA:23744"/>
        <dbReference type="ChEBI" id="CHEBI:16810"/>
        <dbReference type="ChEBI" id="CHEBI:29985"/>
        <dbReference type="ChEBI" id="CHEBI:57766"/>
        <dbReference type="ChEBI" id="CHEBI:57980"/>
        <dbReference type="EC" id="2.6.1.9"/>
    </reaction>
</comment>
<dbReference type="InterPro" id="IPR015424">
    <property type="entry name" value="PyrdxlP-dep_Trfase"/>
</dbReference>
<keyword evidence="8 9" id="KW-0368">Histidine biosynthesis</keyword>
<evidence type="ECO:0000256" key="2">
    <source>
        <dbReference type="ARBA" id="ARBA00007970"/>
    </source>
</evidence>
<evidence type="ECO:0000259" key="10">
    <source>
        <dbReference type="Pfam" id="PF00155"/>
    </source>
</evidence>
<evidence type="ECO:0000256" key="4">
    <source>
        <dbReference type="ARBA" id="ARBA00022576"/>
    </source>
</evidence>
<dbReference type="CDD" id="cd00609">
    <property type="entry name" value="AAT_like"/>
    <property type="match status" value="1"/>
</dbReference>
<keyword evidence="4 9" id="KW-0032">Aminotransferase</keyword>
<dbReference type="HAMAP" id="MF_01023">
    <property type="entry name" value="HisC_aminotrans_2"/>
    <property type="match status" value="1"/>
</dbReference>
<name>A0ABV3XH86_9ACTN</name>
<comment type="similarity">
    <text evidence="2 9">Belongs to the class-II pyridoxal-phosphate-dependent aminotransferase family. Histidinol-phosphate aminotransferase subfamily.</text>
</comment>
<keyword evidence="12" id="KW-1185">Reference proteome</keyword>
<feature type="modified residue" description="N6-(pyridoxal phosphate)lysine" evidence="9">
    <location>
        <position position="226"/>
    </location>
</feature>
<dbReference type="InterPro" id="IPR015422">
    <property type="entry name" value="PyrdxlP-dep_Trfase_small"/>
</dbReference>
<dbReference type="Pfam" id="PF00155">
    <property type="entry name" value="Aminotran_1_2"/>
    <property type="match status" value="1"/>
</dbReference>
<dbReference type="PROSITE" id="PS00599">
    <property type="entry name" value="AA_TRANSFER_CLASS_2"/>
    <property type="match status" value="1"/>
</dbReference>
<dbReference type="InterPro" id="IPR001917">
    <property type="entry name" value="Aminotrans_II_pyridoxalP_BS"/>
</dbReference>
<dbReference type="EMBL" id="JBFNXQ010000054">
    <property type="protein sequence ID" value="MEX5719938.1"/>
    <property type="molecule type" value="Genomic_DNA"/>
</dbReference>
<organism evidence="11 12">
    <name type="scientific">Geodermatophilus maliterrae</name>
    <dbReference type="NCBI Taxonomy" id="3162531"/>
    <lineage>
        <taxon>Bacteria</taxon>
        <taxon>Bacillati</taxon>
        <taxon>Actinomycetota</taxon>
        <taxon>Actinomycetes</taxon>
        <taxon>Geodermatophilales</taxon>
        <taxon>Geodermatophilaceae</taxon>
        <taxon>Geodermatophilus</taxon>
    </lineage>
</organism>
<dbReference type="Gene3D" id="3.90.1150.10">
    <property type="entry name" value="Aspartate Aminotransferase, domain 1"/>
    <property type="match status" value="1"/>
</dbReference>
<evidence type="ECO:0000256" key="1">
    <source>
        <dbReference type="ARBA" id="ARBA00001933"/>
    </source>
</evidence>
<keyword evidence="6 9" id="KW-0808">Transferase</keyword>
<dbReference type="InterPro" id="IPR004839">
    <property type="entry name" value="Aminotransferase_I/II_large"/>
</dbReference>
<dbReference type="RefSeq" id="WP_369208265.1">
    <property type="nucleotide sequence ID" value="NZ_JBFNXQ010000054.1"/>
</dbReference>
<dbReference type="SUPFAM" id="SSF53383">
    <property type="entry name" value="PLP-dependent transferases"/>
    <property type="match status" value="1"/>
</dbReference>
<comment type="pathway">
    <text evidence="9">Amino-acid biosynthesis; L-histidine biosynthesis; L-histidine from 5-phospho-alpha-D-ribose 1-diphosphate: step 7/9.</text>
</comment>
<keyword evidence="5 9" id="KW-0028">Amino-acid biosynthesis</keyword>